<dbReference type="EMBL" id="CAEZVQ010000169">
    <property type="protein sequence ID" value="CAB4642013.1"/>
    <property type="molecule type" value="Genomic_DNA"/>
</dbReference>
<dbReference type="AlphaFoldDB" id="A0A6J6K106"/>
<protein>
    <submittedName>
        <fullName evidence="3">Unannotated protein</fullName>
    </submittedName>
</protein>
<name>A0A6J6K106_9ZZZZ</name>
<accession>A0A6J6K106</accession>
<feature type="domain" description="DUF2510" evidence="2">
    <location>
        <begin position="103"/>
        <end position="129"/>
    </location>
</feature>
<proteinExistence type="predicted"/>
<sequence length="137" mass="14708">MYTYDVVSESVRNPHELAAELTRRSSDGWEIVQITYDGAAWFHAFIRHAGNVTVAPYPGMKAGAPTAANTPMGGPLSDAAQAQAPTPTASNTSATSPNVPANWYPDPSKRYELRYWNGSAWTAHVATGGVQSTDEPK</sequence>
<feature type="region of interest" description="Disordered" evidence="1">
    <location>
        <begin position="66"/>
        <end position="106"/>
    </location>
</feature>
<gene>
    <name evidence="3" type="ORF">UFOPK2086_01077</name>
</gene>
<feature type="compositionally biased region" description="Low complexity" evidence="1">
    <location>
        <begin position="79"/>
        <end position="98"/>
    </location>
</feature>
<organism evidence="3">
    <name type="scientific">freshwater metagenome</name>
    <dbReference type="NCBI Taxonomy" id="449393"/>
    <lineage>
        <taxon>unclassified sequences</taxon>
        <taxon>metagenomes</taxon>
        <taxon>ecological metagenomes</taxon>
    </lineage>
</organism>
<reference evidence="3" key="1">
    <citation type="submission" date="2020-05" db="EMBL/GenBank/DDBJ databases">
        <authorList>
            <person name="Chiriac C."/>
            <person name="Salcher M."/>
            <person name="Ghai R."/>
            <person name="Kavagutti S V."/>
        </authorList>
    </citation>
    <scope>NUCLEOTIDE SEQUENCE</scope>
</reference>
<dbReference type="Pfam" id="PF10708">
    <property type="entry name" value="DUF2510"/>
    <property type="match status" value="1"/>
</dbReference>
<evidence type="ECO:0000313" key="3">
    <source>
        <dbReference type="EMBL" id="CAB4642013.1"/>
    </source>
</evidence>
<evidence type="ECO:0000256" key="1">
    <source>
        <dbReference type="SAM" id="MobiDB-lite"/>
    </source>
</evidence>
<dbReference type="InterPro" id="IPR018929">
    <property type="entry name" value="DUF2510"/>
</dbReference>
<evidence type="ECO:0000259" key="2">
    <source>
        <dbReference type="Pfam" id="PF10708"/>
    </source>
</evidence>